<feature type="transmembrane region" description="Helical" evidence="1">
    <location>
        <begin position="23"/>
        <end position="44"/>
    </location>
</feature>
<name>A0A239PT24_9PROT</name>
<dbReference type="Proteomes" id="UP000198346">
    <property type="component" value="Unassembled WGS sequence"/>
</dbReference>
<dbReference type="EMBL" id="FZQA01000003">
    <property type="protein sequence ID" value="SNT73439.1"/>
    <property type="molecule type" value="Genomic_DNA"/>
</dbReference>
<sequence length="109" mass="11978">MSEETLAKMPETQREIYETRPSWIVGLYAVAVFSAFAGAVFLALKKRWATPLFGVSLVAVVAQMGYVLFGMKVIATLGASAAIFPAVIVIIGAFLFWFSMRAKARGWLR</sequence>
<dbReference type="AlphaFoldDB" id="A0A239PT24"/>
<keyword evidence="1" id="KW-1133">Transmembrane helix</keyword>
<feature type="transmembrane region" description="Helical" evidence="1">
    <location>
        <begin position="75"/>
        <end position="99"/>
    </location>
</feature>
<evidence type="ECO:0000313" key="3">
    <source>
        <dbReference type="Proteomes" id="UP000198346"/>
    </source>
</evidence>
<dbReference type="OrthoDB" id="7507670at2"/>
<organism evidence="2 3">
    <name type="scientific">Amphiplicatus metriothermophilus</name>
    <dbReference type="NCBI Taxonomy" id="1519374"/>
    <lineage>
        <taxon>Bacteria</taxon>
        <taxon>Pseudomonadati</taxon>
        <taxon>Pseudomonadota</taxon>
        <taxon>Alphaproteobacteria</taxon>
        <taxon>Parvularculales</taxon>
        <taxon>Parvularculaceae</taxon>
        <taxon>Amphiplicatus</taxon>
    </lineage>
</organism>
<keyword evidence="1" id="KW-0812">Transmembrane</keyword>
<feature type="transmembrane region" description="Helical" evidence="1">
    <location>
        <begin position="51"/>
        <end position="69"/>
    </location>
</feature>
<gene>
    <name evidence="2" type="ORF">SAMN06297382_1813</name>
</gene>
<evidence type="ECO:0000256" key="1">
    <source>
        <dbReference type="SAM" id="Phobius"/>
    </source>
</evidence>
<proteinExistence type="predicted"/>
<keyword evidence="1" id="KW-0472">Membrane</keyword>
<keyword evidence="3" id="KW-1185">Reference proteome</keyword>
<evidence type="ECO:0000313" key="2">
    <source>
        <dbReference type="EMBL" id="SNT73439.1"/>
    </source>
</evidence>
<dbReference type="RefSeq" id="WP_159462462.1">
    <property type="nucleotide sequence ID" value="NZ_FZQA01000003.1"/>
</dbReference>
<accession>A0A239PT24</accession>
<reference evidence="2 3" key="1">
    <citation type="submission" date="2017-07" db="EMBL/GenBank/DDBJ databases">
        <authorList>
            <person name="Sun Z.S."/>
            <person name="Albrecht U."/>
            <person name="Echele G."/>
            <person name="Lee C.C."/>
        </authorList>
    </citation>
    <scope>NUCLEOTIDE SEQUENCE [LARGE SCALE GENOMIC DNA]</scope>
    <source>
        <strain evidence="2 3">CGMCC 1.12710</strain>
    </source>
</reference>
<protein>
    <submittedName>
        <fullName evidence="2">Uncharacterized protein</fullName>
    </submittedName>
</protein>